<dbReference type="PRINTS" id="PR00081">
    <property type="entry name" value="GDHRDH"/>
</dbReference>
<gene>
    <name evidence="3" type="ORF">Raf01_28420</name>
</gene>
<organism evidence="3 4">
    <name type="scientific">Rugosimonospora africana</name>
    <dbReference type="NCBI Taxonomy" id="556532"/>
    <lineage>
        <taxon>Bacteria</taxon>
        <taxon>Bacillati</taxon>
        <taxon>Actinomycetota</taxon>
        <taxon>Actinomycetes</taxon>
        <taxon>Micromonosporales</taxon>
        <taxon>Micromonosporaceae</taxon>
        <taxon>Rugosimonospora</taxon>
    </lineage>
</organism>
<dbReference type="SUPFAM" id="SSF51735">
    <property type="entry name" value="NAD(P)-binding Rossmann-fold domains"/>
    <property type="match status" value="1"/>
</dbReference>
<dbReference type="Pfam" id="PF00106">
    <property type="entry name" value="adh_short"/>
    <property type="match status" value="1"/>
</dbReference>
<dbReference type="RefSeq" id="WP_203918316.1">
    <property type="nucleotide sequence ID" value="NZ_BONZ01000027.1"/>
</dbReference>
<evidence type="ECO:0000256" key="1">
    <source>
        <dbReference type="ARBA" id="ARBA00006484"/>
    </source>
</evidence>
<dbReference type="InterPro" id="IPR002347">
    <property type="entry name" value="SDR_fam"/>
</dbReference>
<comment type="caution">
    <text evidence="3">The sequence shown here is derived from an EMBL/GenBank/DDBJ whole genome shotgun (WGS) entry which is preliminary data.</text>
</comment>
<dbReference type="Proteomes" id="UP000642748">
    <property type="component" value="Unassembled WGS sequence"/>
</dbReference>
<reference evidence="3" key="1">
    <citation type="submission" date="2021-01" db="EMBL/GenBank/DDBJ databases">
        <title>Whole genome shotgun sequence of Rugosimonospora africana NBRC 104875.</title>
        <authorList>
            <person name="Komaki H."/>
            <person name="Tamura T."/>
        </authorList>
    </citation>
    <scope>NUCLEOTIDE SEQUENCE</scope>
    <source>
        <strain evidence="3">NBRC 104875</strain>
    </source>
</reference>
<dbReference type="InterPro" id="IPR036291">
    <property type="entry name" value="NAD(P)-bd_dom_sf"/>
</dbReference>
<dbReference type="Gene3D" id="3.40.50.720">
    <property type="entry name" value="NAD(P)-binding Rossmann-like Domain"/>
    <property type="match status" value="1"/>
</dbReference>
<sequence length="266" mass="27170">MPVTLSDAVVVVTGGASGIGAALARRFAAEGARAVVVADLDAAGAAAVAQELECPVRLGVGLDVADEAQVAALAGRVAEEIGPIDVYCSNAGLIGSPGLGTDADWQRAWQVHVLAHLYAARHVVPAMVARGSGHLLVTASAAGLLAEADLAAYSVTKHGSVALAEWLAIQHGDQGVTVSCLCPQGVNTPMIAGATNVSTTLAAGAVIEPEQVCDAVVEALATDRFLILPHPEVQAYEQHRAADRDRWLSGMRRLRARARGASPASA</sequence>
<protein>
    <submittedName>
        <fullName evidence="3">Dehydrogenase</fullName>
    </submittedName>
</protein>
<dbReference type="PANTHER" id="PTHR24322:SF736">
    <property type="entry name" value="RETINOL DEHYDROGENASE 10"/>
    <property type="match status" value="1"/>
</dbReference>
<keyword evidence="4" id="KW-1185">Reference proteome</keyword>
<dbReference type="PROSITE" id="PS00061">
    <property type="entry name" value="ADH_SHORT"/>
    <property type="match status" value="1"/>
</dbReference>
<dbReference type="InterPro" id="IPR020904">
    <property type="entry name" value="Sc_DH/Rdtase_CS"/>
</dbReference>
<name>A0A8J3QNX2_9ACTN</name>
<dbReference type="EMBL" id="BONZ01000027">
    <property type="protein sequence ID" value="GIH14670.1"/>
    <property type="molecule type" value="Genomic_DNA"/>
</dbReference>
<dbReference type="AlphaFoldDB" id="A0A8J3QNX2"/>
<proteinExistence type="inferred from homology"/>
<evidence type="ECO:0000256" key="2">
    <source>
        <dbReference type="ARBA" id="ARBA00023002"/>
    </source>
</evidence>
<evidence type="ECO:0000313" key="3">
    <source>
        <dbReference type="EMBL" id="GIH14670.1"/>
    </source>
</evidence>
<dbReference type="PANTHER" id="PTHR24322">
    <property type="entry name" value="PKSB"/>
    <property type="match status" value="1"/>
</dbReference>
<accession>A0A8J3QNX2</accession>
<dbReference type="GO" id="GO:0016616">
    <property type="term" value="F:oxidoreductase activity, acting on the CH-OH group of donors, NAD or NADP as acceptor"/>
    <property type="evidence" value="ECO:0007669"/>
    <property type="project" value="TreeGrafter"/>
</dbReference>
<comment type="similarity">
    <text evidence="1">Belongs to the short-chain dehydrogenases/reductases (SDR) family.</text>
</comment>
<evidence type="ECO:0000313" key="4">
    <source>
        <dbReference type="Proteomes" id="UP000642748"/>
    </source>
</evidence>
<keyword evidence="2" id="KW-0560">Oxidoreductase</keyword>
<dbReference type="CDD" id="cd05233">
    <property type="entry name" value="SDR_c"/>
    <property type="match status" value="1"/>
</dbReference>